<feature type="transmembrane region" description="Helical" evidence="2">
    <location>
        <begin position="111"/>
        <end position="131"/>
    </location>
</feature>
<evidence type="ECO:0000256" key="2">
    <source>
        <dbReference type="SAM" id="Phobius"/>
    </source>
</evidence>
<dbReference type="RefSeq" id="WP_087582428.1">
    <property type="nucleotide sequence ID" value="NZ_NDYN01000001.1"/>
</dbReference>
<dbReference type="EMBL" id="NDYN01000001">
    <property type="protein sequence ID" value="OUT08931.1"/>
    <property type="molecule type" value="Genomic_DNA"/>
</dbReference>
<organism evidence="4 5">
    <name type="scientific">Campylobacter concisus</name>
    <dbReference type="NCBI Taxonomy" id="199"/>
    <lineage>
        <taxon>Bacteria</taxon>
        <taxon>Pseudomonadati</taxon>
        <taxon>Campylobacterota</taxon>
        <taxon>Epsilonproteobacteria</taxon>
        <taxon>Campylobacterales</taxon>
        <taxon>Campylobacteraceae</taxon>
        <taxon>Campylobacter</taxon>
    </lineage>
</organism>
<keyword evidence="2" id="KW-0472">Membrane</keyword>
<name>A0A1Y5MK02_9BACT</name>
<comment type="caution">
    <text evidence="4">The sequence shown here is derived from an EMBL/GenBank/DDBJ whole genome shotgun (WGS) entry which is preliminary data.</text>
</comment>
<evidence type="ECO:0000313" key="5">
    <source>
        <dbReference type="Proteomes" id="UP000196317"/>
    </source>
</evidence>
<reference evidence="4 5" key="1">
    <citation type="submission" date="2017-04" db="EMBL/GenBank/DDBJ databases">
        <title>Complete genome of Campylobacter concisus ATCC 33237T and draft genomes for an additional eight well characterized C. concisus strains.</title>
        <authorList>
            <person name="Cornelius A.J."/>
            <person name="Miller W.G."/>
            <person name="Lastovica A.J."/>
            <person name="On S.L."/>
            <person name="French N.P."/>
            <person name="Vandenberg O."/>
            <person name="Biggs P.J."/>
        </authorList>
    </citation>
    <scope>NUCLEOTIDE SEQUENCE [LARGE SCALE GENOMIC DNA]</scope>
    <source>
        <strain evidence="4 5">CCUG 19995</strain>
    </source>
</reference>
<keyword evidence="2" id="KW-0812">Transmembrane</keyword>
<dbReference type="Proteomes" id="UP000196317">
    <property type="component" value="Unassembled WGS sequence"/>
</dbReference>
<feature type="coiled-coil region" evidence="1">
    <location>
        <begin position="1"/>
        <end position="45"/>
    </location>
</feature>
<dbReference type="AlphaFoldDB" id="A0A1Y5MK02"/>
<evidence type="ECO:0000256" key="1">
    <source>
        <dbReference type="SAM" id="Coils"/>
    </source>
</evidence>
<proteinExistence type="predicted"/>
<sequence length="135" mass="15375">MSKIEDIVADAEKKAKKKLDEYRTKQEAELQAKQVQADLDKRIADRELELRREQYLKDKFSSDPDKYTKAMVANSISTKFNLDSLIGISKVLSSESSVVSHNELQTEETRFTTAVLFLAGFVLITIFAVYLSNSY</sequence>
<protein>
    <submittedName>
        <fullName evidence="4">Uncharacterized protein</fullName>
    </submittedName>
</protein>
<keyword evidence="2" id="KW-1133">Transmembrane helix</keyword>
<dbReference type="EMBL" id="NDYN01000010">
    <property type="protein sequence ID" value="OUT06905.1"/>
    <property type="molecule type" value="Genomic_DNA"/>
</dbReference>
<gene>
    <name evidence="4" type="ORF">B9N65_00920</name>
    <name evidence="3" type="ORF">B9N65_10005</name>
</gene>
<accession>A0A1Y5MK02</accession>
<evidence type="ECO:0000313" key="3">
    <source>
        <dbReference type="EMBL" id="OUT06905.1"/>
    </source>
</evidence>
<keyword evidence="1" id="KW-0175">Coiled coil</keyword>
<evidence type="ECO:0000313" key="4">
    <source>
        <dbReference type="EMBL" id="OUT08931.1"/>
    </source>
</evidence>